<protein>
    <submittedName>
        <fullName evidence="3">Cullin, conserved site-containing protein</fullName>
    </submittedName>
</protein>
<evidence type="ECO:0000259" key="2">
    <source>
        <dbReference type="Pfam" id="PF00888"/>
    </source>
</evidence>
<dbReference type="SUPFAM" id="SSF74788">
    <property type="entry name" value="Cullin repeat-like"/>
    <property type="match status" value="1"/>
</dbReference>
<evidence type="ECO:0000313" key="4">
    <source>
        <dbReference type="Proteomes" id="UP000245207"/>
    </source>
</evidence>
<proteinExistence type="inferred from homology"/>
<dbReference type="InterPro" id="IPR036317">
    <property type="entry name" value="Cullin_homology_sf"/>
</dbReference>
<dbReference type="PANTHER" id="PTHR11932">
    <property type="entry name" value="CULLIN"/>
    <property type="match status" value="1"/>
</dbReference>
<gene>
    <name evidence="3" type="ORF">CTI12_AA143560</name>
</gene>
<dbReference type="OrthoDB" id="1921183at2759"/>
<accession>A0A2U1PJP3</accession>
<dbReference type="SUPFAM" id="SSF75632">
    <property type="entry name" value="Cullin homology domain"/>
    <property type="match status" value="1"/>
</dbReference>
<dbReference type="AlphaFoldDB" id="A0A2U1PJP3"/>
<feature type="domain" description="Cullin N-terminal" evidence="2">
    <location>
        <begin position="1"/>
        <end position="88"/>
    </location>
</feature>
<dbReference type="GO" id="GO:0006511">
    <property type="term" value="P:ubiquitin-dependent protein catabolic process"/>
    <property type="evidence" value="ECO:0007669"/>
    <property type="project" value="InterPro"/>
</dbReference>
<name>A0A2U1PJP3_ARTAN</name>
<keyword evidence="4" id="KW-1185">Reference proteome</keyword>
<dbReference type="EMBL" id="PKPP01001074">
    <property type="protein sequence ID" value="PWA85907.1"/>
    <property type="molecule type" value="Genomic_DNA"/>
</dbReference>
<dbReference type="Pfam" id="PF00888">
    <property type="entry name" value="Cullin"/>
    <property type="match status" value="1"/>
</dbReference>
<dbReference type="Proteomes" id="UP000245207">
    <property type="component" value="Unassembled WGS sequence"/>
</dbReference>
<organism evidence="3 4">
    <name type="scientific">Artemisia annua</name>
    <name type="common">Sweet wormwood</name>
    <dbReference type="NCBI Taxonomy" id="35608"/>
    <lineage>
        <taxon>Eukaryota</taxon>
        <taxon>Viridiplantae</taxon>
        <taxon>Streptophyta</taxon>
        <taxon>Embryophyta</taxon>
        <taxon>Tracheophyta</taxon>
        <taxon>Spermatophyta</taxon>
        <taxon>Magnoliopsida</taxon>
        <taxon>eudicotyledons</taxon>
        <taxon>Gunneridae</taxon>
        <taxon>Pentapetalae</taxon>
        <taxon>asterids</taxon>
        <taxon>campanulids</taxon>
        <taxon>Asterales</taxon>
        <taxon>Asteraceae</taxon>
        <taxon>Asteroideae</taxon>
        <taxon>Anthemideae</taxon>
        <taxon>Artemisiinae</taxon>
        <taxon>Artemisia</taxon>
    </lineage>
</organism>
<comment type="caution">
    <text evidence="3">The sequence shown here is derived from an EMBL/GenBank/DDBJ whole genome shotgun (WGS) entry which is preliminary data.</text>
</comment>
<reference evidence="3 4" key="1">
    <citation type="journal article" date="2018" name="Mol. Plant">
        <title>The genome of Artemisia annua provides insight into the evolution of Asteraceae family and artemisinin biosynthesis.</title>
        <authorList>
            <person name="Shen Q."/>
            <person name="Zhang L."/>
            <person name="Liao Z."/>
            <person name="Wang S."/>
            <person name="Yan T."/>
            <person name="Shi P."/>
            <person name="Liu M."/>
            <person name="Fu X."/>
            <person name="Pan Q."/>
            <person name="Wang Y."/>
            <person name="Lv Z."/>
            <person name="Lu X."/>
            <person name="Zhang F."/>
            <person name="Jiang W."/>
            <person name="Ma Y."/>
            <person name="Chen M."/>
            <person name="Hao X."/>
            <person name="Li L."/>
            <person name="Tang Y."/>
            <person name="Lv G."/>
            <person name="Zhou Y."/>
            <person name="Sun X."/>
            <person name="Brodelius P.E."/>
            <person name="Rose J.K.C."/>
            <person name="Tang K."/>
        </authorList>
    </citation>
    <scope>NUCLEOTIDE SEQUENCE [LARGE SCALE GENOMIC DNA]</scope>
    <source>
        <strain evidence="4">cv. Huhao1</strain>
        <tissue evidence="3">Leaf</tissue>
    </source>
</reference>
<dbReference type="GO" id="GO:0031625">
    <property type="term" value="F:ubiquitin protein ligase binding"/>
    <property type="evidence" value="ECO:0007669"/>
    <property type="project" value="InterPro"/>
</dbReference>
<dbReference type="InterPro" id="IPR016159">
    <property type="entry name" value="Cullin_repeat-like_dom_sf"/>
</dbReference>
<evidence type="ECO:0000313" key="3">
    <source>
        <dbReference type="EMBL" id="PWA85907.1"/>
    </source>
</evidence>
<dbReference type="InterPro" id="IPR045093">
    <property type="entry name" value="Cullin"/>
</dbReference>
<dbReference type="STRING" id="35608.A0A2U1PJP3"/>
<comment type="similarity">
    <text evidence="1">Belongs to the cullin family.</text>
</comment>
<sequence length="89" mass="10023">MIELHDKYPAYVNDCFMNHTIFHKALKEAFEIFSNKGVAGSSSVKLLATGDNILKKVGCEKLNDEATEDTLKKVVKLLAYISDKDLFVR</sequence>
<dbReference type="Gene3D" id="1.20.1310.10">
    <property type="entry name" value="Cullin Repeats"/>
    <property type="match status" value="2"/>
</dbReference>
<evidence type="ECO:0000256" key="1">
    <source>
        <dbReference type="ARBA" id="ARBA00006019"/>
    </source>
</evidence>
<dbReference type="InterPro" id="IPR001373">
    <property type="entry name" value="Cullin_N"/>
</dbReference>